<protein>
    <submittedName>
        <fullName evidence="2">Uncharacterized protein</fullName>
    </submittedName>
</protein>
<gene>
    <name evidence="2" type="ORF">PSFLO_06329</name>
</gene>
<proteinExistence type="predicted"/>
<evidence type="ECO:0000313" key="2">
    <source>
        <dbReference type="EMBL" id="SPO40847.1"/>
    </source>
</evidence>
<reference evidence="2 3" key="1">
    <citation type="submission" date="2018-03" db="EMBL/GenBank/DDBJ databases">
        <authorList>
            <person name="Guldener U."/>
        </authorList>
    </citation>
    <scope>NUCLEOTIDE SEQUENCE [LARGE SCALE GENOMIC DNA]</scope>
    <source>
        <strain evidence="2 3">DAOM196992</strain>
    </source>
</reference>
<dbReference type="EMBL" id="OOIP01000022">
    <property type="protein sequence ID" value="SPO40847.1"/>
    <property type="molecule type" value="Genomic_DNA"/>
</dbReference>
<sequence length="262" mass="29235">MPSAAEWGAFRRVRVERSRLAARPDHTCPPRPSSGCASRYCHCRPSCNFYLVALPPSSTSPFHSPTPSPPSPSCCIRPPPPPIPCSTILDLDLDLSRGLSRRDTGRLSPPARPCHVPATPRHASHASQRPRLIRLHPPAAAFVAVVHQRDRGEDTRLERTTPKRSRTVLPIWVRLFPQLVKDGVRGWDDPCCRVGRPAGLIYSVRLSIDPPATSSANAMHESRPPLRLQPRRWLLPSTRPHLWACLASLMVNRRHPVAQQML</sequence>
<feature type="region of interest" description="Disordered" evidence="1">
    <location>
        <begin position="100"/>
        <end position="128"/>
    </location>
</feature>
<accession>A0A5C3FB27</accession>
<dbReference type="AlphaFoldDB" id="A0A5C3FB27"/>
<dbReference type="Proteomes" id="UP000323386">
    <property type="component" value="Unassembled WGS sequence"/>
</dbReference>
<evidence type="ECO:0000256" key="1">
    <source>
        <dbReference type="SAM" id="MobiDB-lite"/>
    </source>
</evidence>
<name>A0A5C3FB27_9BASI</name>
<evidence type="ECO:0000313" key="3">
    <source>
        <dbReference type="Proteomes" id="UP000323386"/>
    </source>
</evidence>
<organism evidence="2 3">
    <name type="scientific">Pseudozyma flocculosa</name>
    <dbReference type="NCBI Taxonomy" id="84751"/>
    <lineage>
        <taxon>Eukaryota</taxon>
        <taxon>Fungi</taxon>
        <taxon>Dikarya</taxon>
        <taxon>Basidiomycota</taxon>
        <taxon>Ustilaginomycotina</taxon>
        <taxon>Ustilaginomycetes</taxon>
        <taxon>Ustilaginales</taxon>
        <taxon>Ustilaginaceae</taxon>
        <taxon>Pseudozyma</taxon>
    </lineage>
</organism>
<keyword evidence="3" id="KW-1185">Reference proteome</keyword>